<dbReference type="PANTHER" id="PTHR36195">
    <property type="entry name" value="DOMAIN PROTEIN, PUTATIVE (AFU_ORTHOLOGUE AFUA_5G01990)-RELATED-RELATED"/>
    <property type="match status" value="1"/>
</dbReference>
<protein>
    <submittedName>
        <fullName evidence="2">Putative catalase</fullName>
    </submittedName>
</protein>
<evidence type="ECO:0000313" key="3">
    <source>
        <dbReference type="Proteomes" id="UP000033202"/>
    </source>
</evidence>
<dbReference type="RefSeq" id="WP_046347599.1">
    <property type="nucleotide sequence ID" value="NZ_BBWU01000019.1"/>
</dbReference>
<evidence type="ECO:0000313" key="2">
    <source>
        <dbReference type="EMBL" id="GAO38759.1"/>
    </source>
</evidence>
<sequence length="356" mass="39687">MFDRYVRYSDDVEKIGDDEVETAEKIIKVMSKGGEIVEKREDHALRTSHAKAHALATGELRVSDGLPEELRQGLFAKANTYPVIIRMAHVPGEFLDDRRVSTPRGFAMKVLEVEGPTLHGDQTQDWVLDTGETFIARSAKTFVAEITQTEMATPMPEGVKQAVSTTSRVTNAALNAIGLNSDVLDFYGHPKLNPLTETYFSQTPLRFGDYIAKLRVRPVSFDPDQQIDIQSENGLRETVAPELRARGAEYAVEVQLCTDLDKMPVENATAHWSQEESPYREVARLVIKPQDADPTGPHRGDEERLSFSPAHSLEAHRPLGSVNRARMRVYKVMADKRRQANNVPTGEPTNAEPVPA</sequence>
<dbReference type="Proteomes" id="UP000033202">
    <property type="component" value="Unassembled WGS sequence"/>
</dbReference>
<accession>A0A0E9MMJ4</accession>
<dbReference type="CDD" id="cd08152">
    <property type="entry name" value="y4iL_like"/>
    <property type="match status" value="1"/>
</dbReference>
<dbReference type="InterPro" id="IPR020835">
    <property type="entry name" value="Catalase_sf"/>
</dbReference>
<feature type="region of interest" description="Disordered" evidence="1">
    <location>
        <begin position="334"/>
        <end position="356"/>
    </location>
</feature>
<dbReference type="STRING" id="1219043.SCH01S_19_00630"/>
<feature type="compositionally biased region" description="Basic and acidic residues" evidence="1">
    <location>
        <begin position="296"/>
        <end position="305"/>
    </location>
</feature>
<name>A0A0E9MMJ4_9SPHN</name>
<reference evidence="2 3" key="1">
    <citation type="submission" date="2015-04" db="EMBL/GenBank/DDBJ databases">
        <title>Whole genome shotgun sequence of Sphingomonas changbaiensis NBRC 104936.</title>
        <authorList>
            <person name="Katano-Makiyama Y."/>
            <person name="Hosoyama A."/>
            <person name="Hashimoto M."/>
            <person name="Noguchi M."/>
            <person name="Tsuchikane K."/>
            <person name="Ohji S."/>
            <person name="Yamazoe A."/>
            <person name="Ichikawa N."/>
            <person name="Kimura A."/>
            <person name="Fujita N."/>
        </authorList>
    </citation>
    <scope>NUCLEOTIDE SEQUENCE [LARGE SCALE GENOMIC DNA]</scope>
    <source>
        <strain evidence="2 3">NBRC 104936</strain>
    </source>
</reference>
<dbReference type="Gene3D" id="2.40.180.10">
    <property type="entry name" value="Catalase core domain"/>
    <property type="match status" value="1"/>
</dbReference>
<dbReference type="SUPFAM" id="SSF56634">
    <property type="entry name" value="Heme-dependent catalase-like"/>
    <property type="match status" value="1"/>
</dbReference>
<proteinExistence type="predicted"/>
<dbReference type="AlphaFoldDB" id="A0A0E9MMJ4"/>
<evidence type="ECO:0000256" key="1">
    <source>
        <dbReference type="SAM" id="MobiDB-lite"/>
    </source>
</evidence>
<dbReference type="PANTHER" id="PTHR36195:SF4">
    <property type="entry name" value="DOMAIN PROTEIN, PUTATIVE (AFU_ORTHOLOGUE AFUA_5G01990)-RELATED"/>
    <property type="match status" value="1"/>
</dbReference>
<comment type="caution">
    <text evidence="2">The sequence shown here is derived from an EMBL/GenBank/DDBJ whole genome shotgun (WGS) entry which is preliminary data.</text>
</comment>
<gene>
    <name evidence="2" type="ORF">SCH01S_19_00630</name>
</gene>
<keyword evidence="3" id="KW-1185">Reference proteome</keyword>
<dbReference type="EMBL" id="BBWU01000019">
    <property type="protein sequence ID" value="GAO38759.1"/>
    <property type="molecule type" value="Genomic_DNA"/>
</dbReference>
<organism evidence="2 3">
    <name type="scientific">Sphingomonas changbaiensis NBRC 104936</name>
    <dbReference type="NCBI Taxonomy" id="1219043"/>
    <lineage>
        <taxon>Bacteria</taxon>
        <taxon>Pseudomonadati</taxon>
        <taxon>Pseudomonadota</taxon>
        <taxon>Alphaproteobacteria</taxon>
        <taxon>Sphingomonadales</taxon>
        <taxon>Sphingomonadaceae</taxon>
        <taxon>Sphingomonas</taxon>
    </lineage>
</organism>
<feature type="region of interest" description="Disordered" evidence="1">
    <location>
        <begin position="290"/>
        <end position="314"/>
    </location>
</feature>
<dbReference type="OrthoDB" id="9765610at2"/>
<dbReference type="GO" id="GO:0020037">
    <property type="term" value="F:heme binding"/>
    <property type="evidence" value="ECO:0007669"/>
    <property type="project" value="InterPro"/>
</dbReference>